<evidence type="ECO:0000313" key="3">
    <source>
        <dbReference type="Proteomes" id="UP000001798"/>
    </source>
</evidence>
<name>A0A384K5S1_BOTFB</name>
<proteinExistence type="predicted"/>
<dbReference type="InterPro" id="IPR021833">
    <property type="entry name" value="DUF3425"/>
</dbReference>
<dbReference type="Pfam" id="PF11905">
    <property type="entry name" value="DUF3425"/>
    <property type="match status" value="1"/>
</dbReference>
<evidence type="ECO:0000313" key="2">
    <source>
        <dbReference type="EMBL" id="ATZ58159.1"/>
    </source>
</evidence>
<dbReference type="VEuPathDB" id="FungiDB:Bcin16g00220"/>
<dbReference type="Proteomes" id="UP000001798">
    <property type="component" value="Chromosome 16"/>
</dbReference>
<accession>A0A384K5S1</accession>
<reference evidence="2 3" key="2">
    <citation type="journal article" date="2012" name="Eukaryot. Cell">
        <title>Genome update of Botrytis cinerea strains B05.10 and T4.</title>
        <authorList>
            <person name="Staats M."/>
            <person name="van Kan J.A."/>
        </authorList>
    </citation>
    <scope>NUCLEOTIDE SEQUENCE [LARGE SCALE GENOMIC DNA]</scope>
    <source>
        <strain evidence="2 3">B05.10</strain>
    </source>
</reference>
<dbReference type="PANTHER" id="PTHR38116:SF1">
    <property type="entry name" value="BZIP DOMAIN-CONTAINING PROTEIN"/>
    <property type="match status" value="1"/>
</dbReference>
<reference evidence="2 3" key="3">
    <citation type="journal article" date="2017" name="Mol. Plant Pathol.">
        <title>A gapless genome sequence of the fungus Botrytis cinerea.</title>
        <authorList>
            <person name="Van Kan J.A."/>
            <person name="Stassen J.H."/>
            <person name="Mosbach A."/>
            <person name="Van Der Lee T.A."/>
            <person name="Faino L."/>
            <person name="Farmer A.D."/>
            <person name="Papasotiriou D.G."/>
            <person name="Zhou S."/>
            <person name="Seidl M.F."/>
            <person name="Cottam E."/>
            <person name="Edel D."/>
            <person name="Hahn M."/>
            <person name="Schwartz D.C."/>
            <person name="Dietrich R.A."/>
            <person name="Widdison S."/>
            <person name="Scalliet G."/>
        </authorList>
    </citation>
    <scope>NUCLEOTIDE SEQUENCE [LARGE SCALE GENOMIC DNA]</scope>
    <source>
        <strain evidence="2 3">B05.10</strain>
    </source>
</reference>
<keyword evidence="3" id="KW-1185">Reference proteome</keyword>
<feature type="compositionally biased region" description="Polar residues" evidence="1">
    <location>
        <begin position="73"/>
        <end position="87"/>
    </location>
</feature>
<gene>
    <name evidence="2" type="ORF">BCIN_16g00220</name>
</gene>
<sequence>MAKSPCAAQIALQYTIQQDTSREIEYVCSGLSSAAERRKAQNRVHQRAWRRRKKLQRSQFRMVQHAIFESNSSSGRKLAPTKTSLFDSSSSVESGSVENSSLTVRTTECKFPQSPSDVTQWQEADLLDVFNSAAGLSQIKICERSRTAVACARGNLDDFTIMTWLQKWAQNTSTIGSPRNDKLLVLVKVNVFRAFISNSMTLGIPSDVITDDDATSTFCPLSADINGILALPPSLRPTDLQIQIPHHPWIDCLPVPQMRQNLIRAGDIFDVMKLCGDLVGIFSAGTGRTGMIIWGEPWDVAGWEVTEGFLERWGWTIKGCWDLFESTNKWRAGRGQIALHFDKILI</sequence>
<dbReference type="EMBL" id="CP009820">
    <property type="protein sequence ID" value="ATZ58159.1"/>
    <property type="molecule type" value="Genomic_DNA"/>
</dbReference>
<dbReference type="AlphaFoldDB" id="A0A384K5S1"/>
<feature type="compositionally biased region" description="Low complexity" evidence="1">
    <location>
        <begin position="88"/>
        <end position="97"/>
    </location>
</feature>
<evidence type="ECO:0000256" key="1">
    <source>
        <dbReference type="SAM" id="MobiDB-lite"/>
    </source>
</evidence>
<evidence type="ECO:0008006" key="4">
    <source>
        <dbReference type="Google" id="ProtNLM"/>
    </source>
</evidence>
<dbReference type="RefSeq" id="XP_024553593.1">
    <property type="nucleotide sequence ID" value="XM_024697777.1"/>
</dbReference>
<dbReference type="PANTHER" id="PTHR38116">
    <property type="entry name" value="CHROMOSOME 7, WHOLE GENOME SHOTGUN SEQUENCE"/>
    <property type="match status" value="1"/>
</dbReference>
<dbReference type="KEGG" id="bfu:BCIN_16g00220"/>
<reference evidence="2 3" key="1">
    <citation type="journal article" date="2011" name="PLoS Genet.">
        <title>Genomic analysis of the necrotrophic fungal pathogens Sclerotinia sclerotiorum and Botrytis cinerea.</title>
        <authorList>
            <person name="Amselem J."/>
            <person name="Cuomo C.A."/>
            <person name="van Kan J.A."/>
            <person name="Viaud M."/>
            <person name="Benito E.P."/>
            <person name="Couloux A."/>
            <person name="Coutinho P.M."/>
            <person name="de Vries R.P."/>
            <person name="Dyer P.S."/>
            <person name="Fillinger S."/>
            <person name="Fournier E."/>
            <person name="Gout L."/>
            <person name="Hahn M."/>
            <person name="Kohn L."/>
            <person name="Lapalu N."/>
            <person name="Plummer K.M."/>
            <person name="Pradier J.M."/>
            <person name="Quevillon E."/>
            <person name="Sharon A."/>
            <person name="Simon A."/>
            <person name="ten Have A."/>
            <person name="Tudzynski B."/>
            <person name="Tudzynski P."/>
            <person name="Wincker P."/>
            <person name="Andrew M."/>
            <person name="Anthouard V."/>
            <person name="Beever R.E."/>
            <person name="Beffa R."/>
            <person name="Benoit I."/>
            <person name="Bouzid O."/>
            <person name="Brault B."/>
            <person name="Chen Z."/>
            <person name="Choquer M."/>
            <person name="Collemare J."/>
            <person name="Cotton P."/>
            <person name="Danchin E.G."/>
            <person name="Da Silva C."/>
            <person name="Gautier A."/>
            <person name="Giraud C."/>
            <person name="Giraud T."/>
            <person name="Gonzalez C."/>
            <person name="Grossetete S."/>
            <person name="Guldener U."/>
            <person name="Henrissat B."/>
            <person name="Howlett B.J."/>
            <person name="Kodira C."/>
            <person name="Kretschmer M."/>
            <person name="Lappartient A."/>
            <person name="Leroch M."/>
            <person name="Levis C."/>
            <person name="Mauceli E."/>
            <person name="Neuveglise C."/>
            <person name="Oeser B."/>
            <person name="Pearson M."/>
            <person name="Poulain J."/>
            <person name="Poussereau N."/>
            <person name="Quesneville H."/>
            <person name="Rascle C."/>
            <person name="Schumacher J."/>
            <person name="Segurens B."/>
            <person name="Sexton A."/>
            <person name="Silva E."/>
            <person name="Sirven C."/>
            <person name="Soanes D.M."/>
            <person name="Talbot N.J."/>
            <person name="Templeton M."/>
            <person name="Yandava C."/>
            <person name="Yarden O."/>
            <person name="Zeng Q."/>
            <person name="Rollins J.A."/>
            <person name="Lebrun M.H."/>
            <person name="Dickman M."/>
        </authorList>
    </citation>
    <scope>NUCLEOTIDE SEQUENCE [LARGE SCALE GENOMIC DNA]</scope>
    <source>
        <strain evidence="2 3">B05.10</strain>
    </source>
</reference>
<organism evidence="2 3">
    <name type="scientific">Botryotinia fuckeliana (strain B05.10)</name>
    <name type="common">Noble rot fungus</name>
    <name type="synonym">Botrytis cinerea</name>
    <dbReference type="NCBI Taxonomy" id="332648"/>
    <lineage>
        <taxon>Eukaryota</taxon>
        <taxon>Fungi</taxon>
        <taxon>Dikarya</taxon>
        <taxon>Ascomycota</taxon>
        <taxon>Pezizomycotina</taxon>
        <taxon>Leotiomycetes</taxon>
        <taxon>Helotiales</taxon>
        <taxon>Sclerotiniaceae</taxon>
        <taxon>Botrytis</taxon>
    </lineage>
</organism>
<protein>
    <recommendedName>
        <fullName evidence="4">BZIP domain-containing protein</fullName>
    </recommendedName>
</protein>
<dbReference type="GeneID" id="5435668"/>
<feature type="region of interest" description="Disordered" evidence="1">
    <location>
        <begin position="73"/>
        <end position="97"/>
    </location>
</feature>
<dbReference type="CDD" id="cd14688">
    <property type="entry name" value="bZIP_YAP"/>
    <property type="match status" value="1"/>
</dbReference>
<dbReference type="OrthoDB" id="2245989at2759"/>